<reference evidence="3 4" key="1">
    <citation type="submission" date="2019-07" db="EMBL/GenBank/DDBJ databases">
        <title>Whole genome shotgun sequence of Cellulomonas soli NBRC 109434.</title>
        <authorList>
            <person name="Hosoyama A."/>
            <person name="Uohara A."/>
            <person name="Ohji S."/>
            <person name="Ichikawa N."/>
        </authorList>
    </citation>
    <scope>NUCLEOTIDE SEQUENCE [LARGE SCALE GENOMIC DNA]</scope>
    <source>
        <strain evidence="3 4">NBRC 109434</strain>
    </source>
</reference>
<dbReference type="InterPro" id="IPR053145">
    <property type="entry name" value="AB_hydrolase_Est10"/>
</dbReference>
<proteinExistence type="predicted"/>
<dbReference type="PANTHER" id="PTHR43265">
    <property type="entry name" value="ESTERASE ESTD"/>
    <property type="match status" value="1"/>
</dbReference>
<feature type="transmembrane region" description="Helical" evidence="1">
    <location>
        <begin position="468"/>
        <end position="487"/>
    </location>
</feature>
<feature type="transmembrane region" description="Helical" evidence="1">
    <location>
        <begin position="21"/>
        <end position="43"/>
    </location>
</feature>
<name>A0A512PDB0_9CELL</name>
<dbReference type="RefSeq" id="WP_146952950.1">
    <property type="nucleotide sequence ID" value="NZ_BAABBJ010000006.1"/>
</dbReference>
<evidence type="ECO:0000313" key="3">
    <source>
        <dbReference type="EMBL" id="GEP69197.1"/>
    </source>
</evidence>
<dbReference type="GO" id="GO:0006508">
    <property type="term" value="P:proteolysis"/>
    <property type="evidence" value="ECO:0007669"/>
    <property type="project" value="InterPro"/>
</dbReference>
<dbReference type="SUPFAM" id="SSF53474">
    <property type="entry name" value="alpha/beta-Hydrolases"/>
    <property type="match status" value="1"/>
</dbReference>
<evidence type="ECO:0000259" key="2">
    <source>
        <dbReference type="Pfam" id="PF00326"/>
    </source>
</evidence>
<dbReference type="PANTHER" id="PTHR43265:SF1">
    <property type="entry name" value="ESTERASE ESTD"/>
    <property type="match status" value="1"/>
</dbReference>
<dbReference type="OrthoDB" id="9765647at2"/>
<evidence type="ECO:0000256" key="1">
    <source>
        <dbReference type="SAM" id="Phobius"/>
    </source>
</evidence>
<dbReference type="GO" id="GO:0008236">
    <property type="term" value="F:serine-type peptidase activity"/>
    <property type="evidence" value="ECO:0007669"/>
    <property type="project" value="InterPro"/>
</dbReference>
<keyword evidence="1" id="KW-0812">Transmembrane</keyword>
<feature type="domain" description="Peptidase S9 prolyl oligopeptidase catalytic" evidence="2">
    <location>
        <begin position="156"/>
        <end position="330"/>
    </location>
</feature>
<dbReference type="GO" id="GO:0052689">
    <property type="term" value="F:carboxylic ester hydrolase activity"/>
    <property type="evidence" value="ECO:0007669"/>
    <property type="project" value="TreeGrafter"/>
</dbReference>
<keyword evidence="1" id="KW-0472">Membrane</keyword>
<feature type="transmembrane region" description="Helical" evidence="1">
    <location>
        <begin position="369"/>
        <end position="395"/>
    </location>
</feature>
<dbReference type="InterPro" id="IPR001375">
    <property type="entry name" value="Peptidase_S9_cat"/>
</dbReference>
<organism evidence="3 4">
    <name type="scientific">Cellulomonas soli</name>
    <dbReference type="NCBI Taxonomy" id="931535"/>
    <lineage>
        <taxon>Bacteria</taxon>
        <taxon>Bacillati</taxon>
        <taxon>Actinomycetota</taxon>
        <taxon>Actinomycetes</taxon>
        <taxon>Micrococcales</taxon>
        <taxon>Cellulomonadaceae</taxon>
        <taxon>Cellulomonas</taxon>
    </lineage>
</organism>
<evidence type="ECO:0000313" key="4">
    <source>
        <dbReference type="Proteomes" id="UP000321798"/>
    </source>
</evidence>
<dbReference type="Gene3D" id="3.40.50.1820">
    <property type="entry name" value="alpha/beta hydrolase"/>
    <property type="match status" value="1"/>
</dbReference>
<dbReference type="Pfam" id="PF00326">
    <property type="entry name" value="Peptidase_S9"/>
    <property type="match status" value="1"/>
</dbReference>
<feature type="transmembrane region" description="Helical" evidence="1">
    <location>
        <begin position="430"/>
        <end position="456"/>
    </location>
</feature>
<comment type="caution">
    <text evidence="3">The sequence shown here is derived from an EMBL/GenBank/DDBJ whole genome shotgun (WGS) entry which is preliminary data.</text>
</comment>
<gene>
    <name evidence="3" type="ORF">CSO01_19120</name>
</gene>
<keyword evidence="1" id="KW-1133">Transmembrane helix</keyword>
<sequence>MLRDEPGSRARAIVSAARGRRAYRMAASSAVGVLALAFLGSVMGPQWDPQPVTDPIEVETTSTTIGEAVQPGTYEVTQSVVTVRLDGVSVQARISEPVGAEGPLPAVVFVHGAGTGKYDEAFLAQAASLASHGIVAMVPDKRLDTYTTRHRDYAAMAADYARSVDLLREWPSVDPDRVGVYAESEGGWIAPVMAAQDPDLAFVVLVSSPVVPPRQQAAFAVDSYLRNTQVPHGVFRAIPRAVGMSLPGGGFEYADFDVTPYQRRMTAPVLVVYGTGDASMPIVQGAEKIVADAALAGNGDVTVRYYAGADHGIRVDGAVSEAFLRDLDGWVLGLPGTADASPRVAGDQPVQEYLAAPVPEPRWLRSGDVVLGSVFTGAGLIALGPVLVLGSRAAAAVAGAVRRRRGGGTVPDPAGRPAPPRYGSGVPWRIGALGLGALATVGVLVWYLVAIARLALDYERNALVVQGGWLLVRLLGIGAVVAGVALATRMHELQLVGRRGAPGAVRTIALWSGVVGAAVLLVVLAYWGAFQLGI</sequence>
<feature type="transmembrane region" description="Helical" evidence="1">
    <location>
        <begin position="508"/>
        <end position="529"/>
    </location>
</feature>
<dbReference type="EMBL" id="BKAL01000006">
    <property type="protein sequence ID" value="GEP69197.1"/>
    <property type="molecule type" value="Genomic_DNA"/>
</dbReference>
<dbReference type="AlphaFoldDB" id="A0A512PDB0"/>
<dbReference type="Proteomes" id="UP000321798">
    <property type="component" value="Unassembled WGS sequence"/>
</dbReference>
<keyword evidence="4" id="KW-1185">Reference proteome</keyword>
<dbReference type="InterPro" id="IPR029058">
    <property type="entry name" value="AB_hydrolase_fold"/>
</dbReference>
<accession>A0A512PDB0</accession>
<protein>
    <submittedName>
        <fullName evidence="3">Peptidase S9</fullName>
    </submittedName>
</protein>